<accession>A0ABT9MV60</accession>
<proteinExistence type="predicted"/>
<dbReference type="InterPro" id="IPR016040">
    <property type="entry name" value="NAD(P)-bd_dom"/>
</dbReference>
<protein>
    <submittedName>
        <fullName evidence="2">Nucleoside-diphosphate-sugar epimerase</fullName>
    </submittedName>
</protein>
<feature type="domain" description="NAD(P)-binding" evidence="1">
    <location>
        <begin position="7"/>
        <end position="124"/>
    </location>
</feature>
<dbReference type="Proteomes" id="UP001240984">
    <property type="component" value="Unassembled WGS sequence"/>
</dbReference>
<gene>
    <name evidence="2" type="ORF">J2S43_003822</name>
</gene>
<dbReference type="RefSeq" id="WP_306831015.1">
    <property type="nucleotide sequence ID" value="NZ_JAUSRA010000001.1"/>
</dbReference>
<dbReference type="PANTHER" id="PTHR48079:SF6">
    <property type="entry name" value="NAD(P)-BINDING DOMAIN-CONTAINING PROTEIN-RELATED"/>
    <property type="match status" value="1"/>
</dbReference>
<dbReference type="SUPFAM" id="SSF51735">
    <property type="entry name" value="NAD(P)-binding Rossmann-fold domains"/>
    <property type="match status" value="1"/>
</dbReference>
<sequence length="303" mass="32286">MKVVVVGGSGLIGAHVVSVLTSRGHDVTAVARTARPDVDRVLDAEHASAEELRAVLSGHDGVVYAARTDEQKPVPRPAHPAFRANMVDPLVRLFTAAREEGLTRGVLMGSYYTYFHRLHPDWRLPDRHVYIRSRVEQAAESRAAAGPGLPIAVIELPFVLGSGGGRLPNWSGPWERWARSGAPLFAPDGGTAAVSARSVAETAVDALEQAGGADLPVADENLTWRELFARMAAATGRPRPVRRLPATLVTVPASIGGALTTLAGRETGLDIAAFARLARRDLYIEPASGRSLDAAIRETVHAD</sequence>
<comment type="caution">
    <text evidence="2">The sequence shown here is derived from an EMBL/GenBank/DDBJ whole genome shotgun (WGS) entry which is preliminary data.</text>
</comment>
<evidence type="ECO:0000313" key="3">
    <source>
        <dbReference type="Proteomes" id="UP001240984"/>
    </source>
</evidence>
<dbReference type="InterPro" id="IPR036291">
    <property type="entry name" value="NAD(P)-bd_dom_sf"/>
</dbReference>
<evidence type="ECO:0000313" key="2">
    <source>
        <dbReference type="EMBL" id="MDP9795310.1"/>
    </source>
</evidence>
<dbReference type="Pfam" id="PF13460">
    <property type="entry name" value="NAD_binding_10"/>
    <property type="match status" value="1"/>
</dbReference>
<organism evidence="2 3">
    <name type="scientific">Catenuloplanes nepalensis</name>
    <dbReference type="NCBI Taxonomy" id="587533"/>
    <lineage>
        <taxon>Bacteria</taxon>
        <taxon>Bacillati</taxon>
        <taxon>Actinomycetota</taxon>
        <taxon>Actinomycetes</taxon>
        <taxon>Micromonosporales</taxon>
        <taxon>Micromonosporaceae</taxon>
        <taxon>Catenuloplanes</taxon>
    </lineage>
</organism>
<keyword evidence="3" id="KW-1185">Reference proteome</keyword>
<evidence type="ECO:0000259" key="1">
    <source>
        <dbReference type="Pfam" id="PF13460"/>
    </source>
</evidence>
<dbReference type="Gene3D" id="3.40.50.720">
    <property type="entry name" value="NAD(P)-binding Rossmann-like Domain"/>
    <property type="match status" value="1"/>
</dbReference>
<dbReference type="PANTHER" id="PTHR48079">
    <property type="entry name" value="PROTEIN YEEZ"/>
    <property type="match status" value="1"/>
</dbReference>
<dbReference type="InterPro" id="IPR051783">
    <property type="entry name" value="NAD(P)-dependent_oxidoreduct"/>
</dbReference>
<dbReference type="EMBL" id="JAUSRA010000001">
    <property type="protein sequence ID" value="MDP9795310.1"/>
    <property type="molecule type" value="Genomic_DNA"/>
</dbReference>
<reference evidence="2 3" key="1">
    <citation type="submission" date="2023-07" db="EMBL/GenBank/DDBJ databases">
        <title>Sequencing the genomes of 1000 actinobacteria strains.</title>
        <authorList>
            <person name="Klenk H.-P."/>
        </authorList>
    </citation>
    <scope>NUCLEOTIDE SEQUENCE [LARGE SCALE GENOMIC DNA]</scope>
    <source>
        <strain evidence="2 3">DSM 44710</strain>
    </source>
</reference>
<name>A0ABT9MV60_9ACTN</name>